<evidence type="ECO:0000313" key="2">
    <source>
        <dbReference type="Proteomes" id="UP001589795"/>
    </source>
</evidence>
<gene>
    <name evidence="1" type="ORF">ACFFIZ_01310</name>
</gene>
<dbReference type="Proteomes" id="UP001589795">
    <property type="component" value="Unassembled WGS sequence"/>
</dbReference>
<keyword evidence="2" id="KW-1185">Reference proteome</keyword>
<accession>A0ABV6CE62</accession>
<reference evidence="1 2" key="1">
    <citation type="submission" date="2024-09" db="EMBL/GenBank/DDBJ databases">
        <authorList>
            <person name="Sun Q."/>
            <person name="Mori K."/>
        </authorList>
    </citation>
    <scope>NUCLEOTIDE SEQUENCE [LARGE SCALE GENOMIC DNA]</scope>
    <source>
        <strain evidence="1 2">CCM 7904</strain>
    </source>
</reference>
<dbReference type="EMBL" id="JBHLWQ010000015">
    <property type="protein sequence ID" value="MFC0199015.1"/>
    <property type="molecule type" value="Genomic_DNA"/>
</dbReference>
<protein>
    <submittedName>
        <fullName evidence="1">Uncharacterized protein</fullName>
    </submittedName>
</protein>
<proteinExistence type="predicted"/>
<name>A0ABV6CE62_9RHOB</name>
<organism evidence="1 2">
    <name type="scientific">Paracoccus rhizosphaerae</name>
    <dbReference type="NCBI Taxonomy" id="1133347"/>
    <lineage>
        <taxon>Bacteria</taxon>
        <taxon>Pseudomonadati</taxon>
        <taxon>Pseudomonadota</taxon>
        <taxon>Alphaproteobacteria</taxon>
        <taxon>Rhodobacterales</taxon>
        <taxon>Paracoccaceae</taxon>
        <taxon>Paracoccus</taxon>
    </lineage>
</organism>
<comment type="caution">
    <text evidence="1">The sequence shown here is derived from an EMBL/GenBank/DDBJ whole genome shotgun (WGS) entry which is preliminary data.</text>
</comment>
<evidence type="ECO:0000313" key="1">
    <source>
        <dbReference type="EMBL" id="MFC0199015.1"/>
    </source>
</evidence>
<dbReference type="RefSeq" id="WP_265508731.1">
    <property type="nucleotide sequence ID" value="NZ_JAOTBE010000106.1"/>
</dbReference>
<sequence>MPGFLNALSDAGRKLSMQFPDEEAPRKGEALRAKVDAITQGVRQGQEREKNLAALLGVRVHVLDVLAKARRIATEVERALLEATSQSEAGFERLDGLGPYEVARNADDFGKRLVGASKKVIHSQRPSAYVQQTNDTDDRLSVSELAVVAMLCDIDPFLITAQHVLLHDELIAMRQVGRAFRSEQFNRTYLLHLETLRREYSGDTPLGQQEILQVYLGFPEHLMFEARG</sequence>